<reference evidence="1 2" key="1">
    <citation type="journal article" date="2012" name="J. Bacteriol.">
        <title>Genome sequence of deep-sea manganese-oxidizing bacterium Marinobacter manganoxydans MnI7-9.</title>
        <authorList>
            <person name="Wang H."/>
            <person name="Li H."/>
            <person name="Shao Z."/>
            <person name="Liao S."/>
            <person name="Johnstone L."/>
            <person name="Rensing C."/>
            <person name="Wang G."/>
        </authorList>
    </citation>
    <scope>NUCLEOTIDE SEQUENCE [LARGE SCALE GENOMIC DNA]</scope>
    <source>
        <strain evidence="1 2">MnI7-9</strain>
    </source>
</reference>
<dbReference type="AlphaFoldDB" id="G6YV07"/>
<dbReference type="InterPro" id="IPR008868">
    <property type="entry name" value="TniB"/>
</dbReference>
<dbReference type="SUPFAM" id="SSF52540">
    <property type="entry name" value="P-loop containing nucleoside triphosphate hydrolases"/>
    <property type="match status" value="1"/>
</dbReference>
<sequence length="297" mass="33039">MVAAEGRKLDEEALKMLDQGNASRIAYIKQDRWIGYPAATRIAQGLNDLITHPTSSRMPSMAIVGRPNNGKTTLVRRFISMHPSQNTENGIRTPIVLTYMPASSDEPKFWTSLLTQLMVVHRPAASARALQNQAERVLREMGVRVLIIDEFHHLASAPLRQQENVLAALKNLSSSLSLSLVLVGTQALLGALRADDQLATRLTPYVLERWEANQNYQKLLFKFEKQLPLQNPSNLADPKLANEIFSRSMQTIGGTKSVVIEAAIKAIESDTEVITPDIVRSVDVVTHHDFGKLMKKI</sequence>
<keyword evidence="2" id="KW-1185">Reference proteome</keyword>
<proteinExistence type="predicted"/>
<evidence type="ECO:0000313" key="1">
    <source>
        <dbReference type="EMBL" id="EHJ03941.1"/>
    </source>
</evidence>
<dbReference type="RefSeq" id="WP_008174159.1">
    <property type="nucleotide sequence ID" value="NZ_AGTR01000054.1"/>
</dbReference>
<accession>G6YV07</accession>
<dbReference type="Proteomes" id="UP000003208">
    <property type="component" value="Unassembled WGS sequence"/>
</dbReference>
<dbReference type="InterPro" id="IPR027417">
    <property type="entry name" value="P-loop_NTPase"/>
</dbReference>
<dbReference type="PATRIC" id="fig|1094979.3.peg.2615"/>
<dbReference type="Gene3D" id="3.40.50.300">
    <property type="entry name" value="P-loop containing nucleotide triphosphate hydrolases"/>
    <property type="match status" value="1"/>
</dbReference>
<organism evidence="1 2">
    <name type="scientific">Marinobacter manganoxydans MnI7-9</name>
    <dbReference type="NCBI Taxonomy" id="1094979"/>
    <lineage>
        <taxon>Bacteria</taxon>
        <taxon>Pseudomonadati</taxon>
        <taxon>Pseudomonadota</taxon>
        <taxon>Gammaproteobacteria</taxon>
        <taxon>Pseudomonadales</taxon>
        <taxon>Marinobacteraceae</taxon>
        <taxon>Marinobacter</taxon>
    </lineage>
</organism>
<dbReference type="Pfam" id="PF05621">
    <property type="entry name" value="TniB"/>
    <property type="match status" value="1"/>
</dbReference>
<evidence type="ECO:0000313" key="2">
    <source>
        <dbReference type="Proteomes" id="UP000003208"/>
    </source>
</evidence>
<dbReference type="EMBL" id="AGTR01000054">
    <property type="protein sequence ID" value="EHJ03941.1"/>
    <property type="molecule type" value="Genomic_DNA"/>
</dbReference>
<gene>
    <name evidence="1" type="ORF">KYE_13510</name>
</gene>
<protein>
    <submittedName>
        <fullName evidence="1">TniB</fullName>
    </submittedName>
</protein>
<name>G6YV07_9GAMM</name>